<protein>
    <submittedName>
        <fullName evidence="2">Unnamed protein product</fullName>
    </submittedName>
</protein>
<name>A0A9W6TFS8_9STRA</name>
<evidence type="ECO:0000256" key="1">
    <source>
        <dbReference type="SAM" id="MobiDB-lite"/>
    </source>
</evidence>
<sequence>MDPAENRNFRRQVGQDGEGDGRTTALVREVEMVGAPEDAMEEPAGVYHPASANAPAGGSGIRVACARQHTGSMLPFASDRPNVSCMSLLDPHQSAPLGSLHTDTRIL</sequence>
<comment type="caution">
    <text evidence="2">The sequence shown here is derived from an EMBL/GenBank/DDBJ whole genome shotgun (WGS) entry which is preliminary data.</text>
</comment>
<dbReference type="EMBL" id="BSXW01000152">
    <property type="protein sequence ID" value="GMF13337.1"/>
    <property type="molecule type" value="Genomic_DNA"/>
</dbReference>
<evidence type="ECO:0000313" key="2">
    <source>
        <dbReference type="EMBL" id="GMF13337.1"/>
    </source>
</evidence>
<gene>
    <name evidence="2" type="ORF">Plil01_000381800</name>
</gene>
<dbReference type="Proteomes" id="UP001165083">
    <property type="component" value="Unassembled WGS sequence"/>
</dbReference>
<feature type="region of interest" description="Disordered" evidence="1">
    <location>
        <begin position="1"/>
        <end position="22"/>
    </location>
</feature>
<evidence type="ECO:0000313" key="3">
    <source>
        <dbReference type="Proteomes" id="UP001165083"/>
    </source>
</evidence>
<dbReference type="AlphaFoldDB" id="A0A9W6TFS8"/>
<organism evidence="2 3">
    <name type="scientific">Phytophthora lilii</name>
    <dbReference type="NCBI Taxonomy" id="2077276"/>
    <lineage>
        <taxon>Eukaryota</taxon>
        <taxon>Sar</taxon>
        <taxon>Stramenopiles</taxon>
        <taxon>Oomycota</taxon>
        <taxon>Peronosporomycetes</taxon>
        <taxon>Peronosporales</taxon>
        <taxon>Peronosporaceae</taxon>
        <taxon>Phytophthora</taxon>
    </lineage>
</organism>
<keyword evidence="3" id="KW-1185">Reference proteome</keyword>
<proteinExistence type="predicted"/>
<accession>A0A9W6TFS8</accession>
<reference evidence="2" key="1">
    <citation type="submission" date="2023-04" db="EMBL/GenBank/DDBJ databases">
        <title>Phytophthora lilii NBRC 32176.</title>
        <authorList>
            <person name="Ichikawa N."/>
            <person name="Sato H."/>
            <person name="Tonouchi N."/>
        </authorList>
    </citation>
    <scope>NUCLEOTIDE SEQUENCE</scope>
    <source>
        <strain evidence="2">NBRC 32176</strain>
    </source>
</reference>